<dbReference type="Pfam" id="PF04800">
    <property type="entry name" value="NDUS4"/>
    <property type="match status" value="1"/>
</dbReference>
<keyword evidence="6 9" id="KW-0249">Electron transport</keyword>
<evidence type="ECO:0000256" key="8">
    <source>
        <dbReference type="ARBA" id="ARBA00023136"/>
    </source>
</evidence>
<accession>A0AAW1RCM8</accession>
<name>A0AAW1RCM8_9CHLO</name>
<comment type="subcellular location">
    <subcellularLocation>
        <location evidence="9">Mitochondrion inner membrane</location>
        <topology evidence="9">Peripheral membrane protein</topology>
        <orientation evidence="9">Matrix side</orientation>
    </subcellularLocation>
</comment>
<dbReference type="AlphaFoldDB" id="A0AAW1RCM8"/>
<dbReference type="InterPro" id="IPR038532">
    <property type="entry name" value="NDUFS4-like_sf"/>
</dbReference>
<evidence type="ECO:0000256" key="4">
    <source>
        <dbReference type="ARBA" id="ARBA00022792"/>
    </source>
</evidence>
<comment type="function">
    <text evidence="9">Accessory subunit of the mitochondrial membrane respiratory chain NADH dehydrogenase (Complex I), that is believed not to be involved in catalysis. Complex I functions in the transfer of electrons from NADH to the respiratory chain. The immediate electron acceptor for the enzyme is believed to be ubiquinone.</text>
</comment>
<gene>
    <name evidence="10" type="ORF">WJX81_002860</name>
</gene>
<dbReference type="PANTHER" id="PTHR12219">
    <property type="entry name" value="NADH-UBIQUINONE OXIDOREDUCTASE"/>
    <property type="match status" value="1"/>
</dbReference>
<evidence type="ECO:0000256" key="3">
    <source>
        <dbReference type="ARBA" id="ARBA00022660"/>
    </source>
</evidence>
<comment type="caution">
    <text evidence="10">The sequence shown here is derived from an EMBL/GenBank/DDBJ whole genome shotgun (WGS) entry which is preliminary data.</text>
</comment>
<protein>
    <recommendedName>
        <fullName evidence="9">NADH dehydrogenase [ubiquinone] iron-sulfur protein 4, mitochondrial</fullName>
    </recommendedName>
</protein>
<sequence length="212" mass="23262">MRSLARAAAALAEPLRGAPWRAFSAAEAPPAKRGPSASAEAERAKVLAEQFIPQRHTEEHGVWGEVAVVAELPDDVRRRRALIYPPSRTASQQGNAQSAGGQRAAWKLSFEVKPKWENGLIGWTSSADPIEQSTEAHLLFRTLESAMAFCHRQGWAYEVAEEKAISKQRPKRFLGYGDNFSVKRHGTPVGGLRSEAGATKPIAKELLKKDKK</sequence>
<organism evidence="10 11">
    <name type="scientific">Elliptochloris bilobata</name>
    <dbReference type="NCBI Taxonomy" id="381761"/>
    <lineage>
        <taxon>Eukaryota</taxon>
        <taxon>Viridiplantae</taxon>
        <taxon>Chlorophyta</taxon>
        <taxon>core chlorophytes</taxon>
        <taxon>Trebouxiophyceae</taxon>
        <taxon>Trebouxiophyceae incertae sedis</taxon>
        <taxon>Elliptochloris clade</taxon>
        <taxon>Elliptochloris</taxon>
    </lineage>
</organism>
<dbReference type="Proteomes" id="UP001445335">
    <property type="component" value="Unassembled WGS sequence"/>
</dbReference>
<dbReference type="EMBL" id="JALJOU010000047">
    <property type="protein sequence ID" value="KAK9831327.1"/>
    <property type="molecule type" value="Genomic_DNA"/>
</dbReference>
<evidence type="ECO:0000256" key="6">
    <source>
        <dbReference type="ARBA" id="ARBA00022982"/>
    </source>
</evidence>
<dbReference type="PANTHER" id="PTHR12219:SF8">
    <property type="entry name" value="NADH DEHYDROGENASE [UBIQUINONE] IRON-SULFUR PROTEIN 4, MITOCHONDRIAL"/>
    <property type="match status" value="1"/>
</dbReference>
<dbReference type="GO" id="GO:0005743">
    <property type="term" value="C:mitochondrial inner membrane"/>
    <property type="evidence" value="ECO:0007669"/>
    <property type="project" value="UniProtKB-SubCell"/>
</dbReference>
<dbReference type="GO" id="GO:0022900">
    <property type="term" value="P:electron transport chain"/>
    <property type="evidence" value="ECO:0007669"/>
    <property type="project" value="InterPro"/>
</dbReference>
<keyword evidence="11" id="KW-1185">Reference proteome</keyword>
<evidence type="ECO:0000256" key="7">
    <source>
        <dbReference type="ARBA" id="ARBA00023128"/>
    </source>
</evidence>
<reference evidence="10 11" key="1">
    <citation type="journal article" date="2024" name="Nat. Commun.">
        <title>Phylogenomics reveals the evolutionary origins of lichenization in chlorophyte algae.</title>
        <authorList>
            <person name="Puginier C."/>
            <person name="Libourel C."/>
            <person name="Otte J."/>
            <person name="Skaloud P."/>
            <person name="Haon M."/>
            <person name="Grisel S."/>
            <person name="Petersen M."/>
            <person name="Berrin J.G."/>
            <person name="Delaux P.M."/>
            <person name="Dal Grande F."/>
            <person name="Keller J."/>
        </authorList>
    </citation>
    <scope>NUCLEOTIDE SEQUENCE [LARGE SCALE GENOMIC DNA]</scope>
    <source>
        <strain evidence="10 11">SAG 245.80</strain>
    </source>
</reference>
<keyword evidence="4 9" id="KW-0999">Mitochondrion inner membrane</keyword>
<keyword evidence="8 9" id="KW-0472">Membrane</keyword>
<evidence type="ECO:0000256" key="9">
    <source>
        <dbReference type="RuleBase" id="RU367010"/>
    </source>
</evidence>
<keyword evidence="5 9" id="KW-0809">Transit peptide</keyword>
<evidence type="ECO:0000256" key="2">
    <source>
        <dbReference type="ARBA" id="ARBA00022448"/>
    </source>
</evidence>
<evidence type="ECO:0000256" key="5">
    <source>
        <dbReference type="ARBA" id="ARBA00022946"/>
    </source>
</evidence>
<evidence type="ECO:0000313" key="10">
    <source>
        <dbReference type="EMBL" id="KAK9831327.1"/>
    </source>
</evidence>
<evidence type="ECO:0000313" key="11">
    <source>
        <dbReference type="Proteomes" id="UP001445335"/>
    </source>
</evidence>
<keyword evidence="7 9" id="KW-0496">Mitochondrion</keyword>
<proteinExistence type="inferred from homology"/>
<keyword evidence="3 9" id="KW-0679">Respiratory chain</keyword>
<dbReference type="InterPro" id="IPR006885">
    <property type="entry name" value="NADH_UbQ_FeS_4_mit-like"/>
</dbReference>
<keyword evidence="2 9" id="KW-0813">Transport</keyword>
<dbReference type="Gene3D" id="3.30.160.190">
    <property type="entry name" value="atu1810 like domain"/>
    <property type="match status" value="1"/>
</dbReference>
<evidence type="ECO:0000256" key="1">
    <source>
        <dbReference type="ARBA" id="ARBA00005882"/>
    </source>
</evidence>
<comment type="similarity">
    <text evidence="1 9">Belongs to the complex I NDUFS4 subunit family.</text>
</comment>